<dbReference type="GO" id="GO:0005975">
    <property type="term" value="P:carbohydrate metabolic process"/>
    <property type="evidence" value="ECO:0007669"/>
    <property type="project" value="InterPro"/>
</dbReference>
<dbReference type="PROSITE" id="PS00965">
    <property type="entry name" value="PMI_I_1"/>
    <property type="match status" value="1"/>
</dbReference>
<dbReference type="EMBL" id="BMJH01000002">
    <property type="protein sequence ID" value="GGC66313.1"/>
    <property type="molecule type" value="Genomic_DNA"/>
</dbReference>
<keyword evidence="4 8" id="KW-0479">Metal-binding</keyword>
<dbReference type="PIRSF" id="PIRSF001480">
    <property type="entry name" value="Mannose-6-phosphate_isomerase"/>
    <property type="match status" value="1"/>
</dbReference>
<keyword evidence="11" id="KW-1185">Reference proteome</keyword>
<feature type="active site" evidence="7">
    <location>
        <position position="289"/>
    </location>
</feature>
<evidence type="ECO:0000256" key="6">
    <source>
        <dbReference type="ARBA" id="ARBA00023235"/>
    </source>
</evidence>
<name>A0A916XDP1_9ACTN</name>
<dbReference type="Proteomes" id="UP000641514">
    <property type="component" value="Unassembled WGS sequence"/>
</dbReference>
<comment type="similarity">
    <text evidence="2">Belongs to the mannose-6-phosphate isomerase type 1 family.</text>
</comment>
<dbReference type="InterPro" id="IPR018050">
    <property type="entry name" value="Pmannose_isomerase-type1_CS"/>
</dbReference>
<dbReference type="PRINTS" id="PR00714">
    <property type="entry name" value="MAN6PISMRASE"/>
</dbReference>
<dbReference type="InterPro" id="IPR014710">
    <property type="entry name" value="RmlC-like_jellyroll"/>
</dbReference>
<organism evidence="10 11">
    <name type="scientific">Hoyosella rhizosphaerae</name>
    <dbReference type="NCBI Taxonomy" id="1755582"/>
    <lineage>
        <taxon>Bacteria</taxon>
        <taxon>Bacillati</taxon>
        <taxon>Actinomycetota</taxon>
        <taxon>Actinomycetes</taxon>
        <taxon>Mycobacteriales</taxon>
        <taxon>Hoyosellaceae</taxon>
        <taxon>Hoyosella</taxon>
    </lineage>
</organism>
<evidence type="ECO:0000256" key="1">
    <source>
        <dbReference type="ARBA" id="ARBA00000757"/>
    </source>
</evidence>
<dbReference type="GO" id="GO:0004476">
    <property type="term" value="F:mannose-6-phosphate isomerase activity"/>
    <property type="evidence" value="ECO:0007669"/>
    <property type="project" value="UniProtKB-EC"/>
</dbReference>
<comment type="cofactor">
    <cofactor evidence="8">
        <name>Zn(2+)</name>
        <dbReference type="ChEBI" id="CHEBI:29105"/>
    </cofactor>
    <text evidence="8">Binds 1 zinc ion per subunit.</text>
</comment>
<dbReference type="PANTHER" id="PTHR10309:SF0">
    <property type="entry name" value="MANNOSE-6-PHOSPHATE ISOMERASE"/>
    <property type="match status" value="1"/>
</dbReference>
<dbReference type="InterPro" id="IPR016305">
    <property type="entry name" value="Mannose-6-P_Isomerase"/>
</dbReference>
<dbReference type="InterPro" id="IPR046457">
    <property type="entry name" value="PMI_typeI_cat"/>
</dbReference>
<dbReference type="Gene3D" id="2.60.120.10">
    <property type="entry name" value="Jelly Rolls"/>
    <property type="match status" value="2"/>
</dbReference>
<reference evidence="10" key="1">
    <citation type="journal article" date="2014" name="Int. J. Syst. Evol. Microbiol.">
        <title>Complete genome sequence of Corynebacterium casei LMG S-19264T (=DSM 44701T), isolated from a smear-ripened cheese.</title>
        <authorList>
            <consortium name="US DOE Joint Genome Institute (JGI-PGF)"/>
            <person name="Walter F."/>
            <person name="Albersmeier A."/>
            <person name="Kalinowski J."/>
            <person name="Ruckert C."/>
        </authorList>
    </citation>
    <scope>NUCLEOTIDE SEQUENCE</scope>
    <source>
        <strain evidence="10">CGMCC 1.15478</strain>
    </source>
</reference>
<dbReference type="NCBIfam" id="TIGR00218">
    <property type="entry name" value="manA"/>
    <property type="match status" value="1"/>
</dbReference>
<dbReference type="InterPro" id="IPR001250">
    <property type="entry name" value="Man6P_Isoase-1"/>
</dbReference>
<evidence type="ECO:0000313" key="10">
    <source>
        <dbReference type="EMBL" id="GGC66313.1"/>
    </source>
</evidence>
<feature type="binding site" evidence="8">
    <location>
        <position position="270"/>
    </location>
    <ligand>
        <name>Zn(2+)</name>
        <dbReference type="ChEBI" id="CHEBI:29105"/>
    </ligand>
</feature>
<evidence type="ECO:0000313" key="11">
    <source>
        <dbReference type="Proteomes" id="UP000641514"/>
    </source>
</evidence>
<evidence type="ECO:0000256" key="3">
    <source>
        <dbReference type="ARBA" id="ARBA00011956"/>
    </source>
</evidence>
<evidence type="ECO:0000256" key="5">
    <source>
        <dbReference type="ARBA" id="ARBA00022833"/>
    </source>
</evidence>
<dbReference type="GO" id="GO:0005829">
    <property type="term" value="C:cytosol"/>
    <property type="evidence" value="ECO:0007669"/>
    <property type="project" value="TreeGrafter"/>
</dbReference>
<dbReference type="GO" id="GO:0009298">
    <property type="term" value="P:GDP-mannose biosynthetic process"/>
    <property type="evidence" value="ECO:0007669"/>
    <property type="project" value="InterPro"/>
</dbReference>
<protein>
    <recommendedName>
        <fullName evidence="3">mannose-6-phosphate isomerase</fullName>
        <ecNumber evidence="3">5.3.1.8</ecNumber>
    </recommendedName>
</protein>
<sequence length="416" mass="44942">MHALECAVRNYAWGSRTALAQLRGVPSPTDHPEAELWMGAHPADPARLVGGDSVGVDKASTLLSLIDSDPVSELGVDVCERFDKQLPFLMKILAAEEPLSLQAHPSREQAQDGYARENSAGVKLAAHNRNYKDKNHKPELIVALTPFAAMAGFRDPHETVRLLRALDCPKLEHYCGILAGQPDSDGLRTLFTTWITLPQAQLSELLDDVTTNCIRYLSEKGGAEFAGTVKNLLQLVERYPGDAGVLAAMLLNHVTLEPGEGIFLEAGVLHAYLYGVGVELMANSDNVLRGGLTPKYVDVPELMRVVDFHPLDVTPVELRNADPGGTAERVYSTPTSEFRLSRIDLDATGLHHSVSHSIASTGPQIVVCTRGSVTATCGSSVYEIPQGGAVWVSAVDPEVVLHARTAHDQVFRALVP</sequence>
<dbReference type="InterPro" id="IPR011051">
    <property type="entry name" value="RmlC_Cupin_sf"/>
</dbReference>
<dbReference type="Gene3D" id="1.10.441.10">
    <property type="entry name" value="Phosphomannose Isomerase, domain 2"/>
    <property type="match status" value="1"/>
</dbReference>
<dbReference type="AlphaFoldDB" id="A0A916XDP1"/>
<evidence type="ECO:0000259" key="9">
    <source>
        <dbReference type="Pfam" id="PF20511"/>
    </source>
</evidence>
<feature type="binding site" evidence="8">
    <location>
        <position position="139"/>
    </location>
    <ligand>
        <name>Zn(2+)</name>
        <dbReference type="ChEBI" id="CHEBI:29105"/>
    </ligand>
</feature>
<reference evidence="10" key="2">
    <citation type="submission" date="2020-09" db="EMBL/GenBank/DDBJ databases">
        <authorList>
            <person name="Sun Q."/>
            <person name="Zhou Y."/>
        </authorList>
    </citation>
    <scope>NUCLEOTIDE SEQUENCE</scope>
    <source>
        <strain evidence="10">CGMCC 1.15478</strain>
    </source>
</reference>
<gene>
    <name evidence="10" type="ORF">GCM10011410_18610</name>
</gene>
<dbReference type="Pfam" id="PF20511">
    <property type="entry name" value="PMI_typeI_cat"/>
    <property type="match status" value="1"/>
</dbReference>
<dbReference type="PANTHER" id="PTHR10309">
    <property type="entry name" value="MANNOSE-6-PHOSPHATE ISOMERASE"/>
    <property type="match status" value="1"/>
</dbReference>
<feature type="binding site" evidence="8">
    <location>
        <position position="102"/>
    </location>
    <ligand>
        <name>Zn(2+)</name>
        <dbReference type="ChEBI" id="CHEBI:29105"/>
    </ligand>
</feature>
<keyword evidence="5 8" id="KW-0862">Zinc</keyword>
<proteinExistence type="inferred from homology"/>
<evidence type="ECO:0000256" key="8">
    <source>
        <dbReference type="PIRSR" id="PIRSR001480-2"/>
    </source>
</evidence>
<keyword evidence="6 10" id="KW-0413">Isomerase</keyword>
<feature type="binding site" evidence="8">
    <location>
        <position position="104"/>
    </location>
    <ligand>
        <name>Zn(2+)</name>
        <dbReference type="ChEBI" id="CHEBI:29105"/>
    </ligand>
</feature>
<comment type="catalytic activity">
    <reaction evidence="1">
        <text>D-mannose 6-phosphate = D-fructose 6-phosphate</text>
        <dbReference type="Rhea" id="RHEA:12356"/>
        <dbReference type="ChEBI" id="CHEBI:58735"/>
        <dbReference type="ChEBI" id="CHEBI:61527"/>
        <dbReference type="EC" id="5.3.1.8"/>
    </reaction>
</comment>
<evidence type="ECO:0000256" key="7">
    <source>
        <dbReference type="PIRSR" id="PIRSR001480-1"/>
    </source>
</evidence>
<evidence type="ECO:0000256" key="4">
    <source>
        <dbReference type="ARBA" id="ARBA00022723"/>
    </source>
</evidence>
<feature type="domain" description="Phosphomannose isomerase type I catalytic" evidence="9">
    <location>
        <begin position="2"/>
        <end position="154"/>
    </location>
</feature>
<dbReference type="CDD" id="cd07011">
    <property type="entry name" value="cupin_PMI_type_I_N"/>
    <property type="match status" value="1"/>
</dbReference>
<dbReference type="RefSeq" id="WP_188673579.1">
    <property type="nucleotide sequence ID" value="NZ_BMJH01000002.1"/>
</dbReference>
<dbReference type="GO" id="GO:0008270">
    <property type="term" value="F:zinc ion binding"/>
    <property type="evidence" value="ECO:0007669"/>
    <property type="project" value="InterPro"/>
</dbReference>
<accession>A0A916XDP1</accession>
<dbReference type="EC" id="5.3.1.8" evidence="3"/>
<comment type="caution">
    <text evidence="10">The sequence shown here is derived from an EMBL/GenBank/DDBJ whole genome shotgun (WGS) entry which is preliminary data.</text>
</comment>
<dbReference type="SUPFAM" id="SSF51182">
    <property type="entry name" value="RmlC-like cupins"/>
    <property type="match status" value="1"/>
</dbReference>
<evidence type="ECO:0000256" key="2">
    <source>
        <dbReference type="ARBA" id="ARBA00010772"/>
    </source>
</evidence>